<proteinExistence type="predicted"/>
<dbReference type="Proteomes" id="UP000722485">
    <property type="component" value="Unassembled WGS sequence"/>
</dbReference>
<sequence length="291" mass="32750">MAGHGEFNNFVSIIRLSFKPSARDKVDVSPEWYKTMVMITKEPNFRYVARGEGVDDTCDLMLMVGWIDGTNPSAAFQSTATSTSGPDSLLLGSSGLDKILSPLQAFLSQRFRALTLSHNRDEYSPTLLTTTFRGVLWEPMREVLTIRGHVRLVEPGVKAIETTLDDYILYREGARFSDASKALLFNGVTMARLDHNNYGSSGEHDELATFALILTWSNREGRTRFQDPTLPDLTLTPGMRLHYPFWHEKVTKPLQALVEQGATVSSWDYHKADLVQNKKGIPMVHKGEKPW</sequence>
<keyword evidence="2" id="KW-1185">Reference proteome</keyword>
<organism evidence="1 2">
    <name type="scientific">Cylindrodendrum hubeiense</name>
    <dbReference type="NCBI Taxonomy" id="595255"/>
    <lineage>
        <taxon>Eukaryota</taxon>
        <taxon>Fungi</taxon>
        <taxon>Dikarya</taxon>
        <taxon>Ascomycota</taxon>
        <taxon>Pezizomycotina</taxon>
        <taxon>Sordariomycetes</taxon>
        <taxon>Hypocreomycetidae</taxon>
        <taxon>Hypocreales</taxon>
        <taxon>Nectriaceae</taxon>
        <taxon>Cylindrodendrum</taxon>
    </lineage>
</organism>
<comment type="caution">
    <text evidence="1">The sequence shown here is derived from an EMBL/GenBank/DDBJ whole genome shotgun (WGS) entry which is preliminary data.</text>
</comment>
<accession>A0A9P5LDP1</accession>
<reference evidence="1" key="1">
    <citation type="submission" date="2020-03" db="EMBL/GenBank/DDBJ databases">
        <title>Draft Genome Sequence of Cylindrodendrum hubeiense.</title>
        <authorList>
            <person name="Buettner E."/>
            <person name="Kellner H."/>
        </authorList>
    </citation>
    <scope>NUCLEOTIDE SEQUENCE</scope>
    <source>
        <strain evidence="1">IHI 201604</strain>
    </source>
</reference>
<dbReference type="AlphaFoldDB" id="A0A9P5LDP1"/>
<evidence type="ECO:0000313" key="2">
    <source>
        <dbReference type="Proteomes" id="UP000722485"/>
    </source>
</evidence>
<gene>
    <name evidence="1" type="ORF">G7Z17_g3329</name>
</gene>
<dbReference type="EMBL" id="JAANBB010000040">
    <property type="protein sequence ID" value="KAF7553862.1"/>
    <property type="molecule type" value="Genomic_DNA"/>
</dbReference>
<dbReference type="OrthoDB" id="5100034at2759"/>
<protein>
    <submittedName>
        <fullName evidence="1">Uncharacterized protein</fullName>
    </submittedName>
</protein>
<name>A0A9P5LDP1_9HYPO</name>
<evidence type="ECO:0000313" key="1">
    <source>
        <dbReference type="EMBL" id="KAF7553862.1"/>
    </source>
</evidence>